<accession>A0A1Q9C6H8</accession>
<sequence>MDAAVAREGDAIDEESLKQTTTPAAEEAQEAVGVGVLGWLGFIIVNLAAWGFITFASFVSWTFGLGVCVLYTVLLVGLAVWLERRGPVYKQFVNLLWVLAGWFLFISGGYIAINALGDDSWSGTRNVNYPLNPVDFDQDLPSLVPAASSPGLQQWASQLYRSSDGPSFISFGGVVFFNGRSPGNSERLHYTDGTTIAQVEPEISFATNFRVVGTTLYFMASNRLYRMPAGDLTGAVGISLEGKGGGFFQDLYVENSTSLLYFKARLDCTATCAGSQAAHTSVLSIFTLDETAGNPTITDLRGDTCVLWAAQVTCPLGGGSNVIPGMYFNHMKAEDLLKYYQKDCKLEADVAGMLSRETLQMTGRDNRPTWGELLKRFFKKVSDEDLPIETGPPPTCMDMRRVARVTSSSCKGYSTLPAASPGIDEVEVKLPHARKPAYRRVSRSIFKQAEWVLCEPPQAAAGLGEALGRVARVAAARADHANLTSYGSDTEDFLRVMLAEGPFHPQDRFASLCVLTKDFGCEVPEDYPLPPCSDAMHLTAVAAVAWKGLTRTVLWGIIFLAAVPMLILSVYALLWKQMPGLVFNIFGGIQAIAIMVYFLINYDSTPEGGTSGPAAVYGDRFMDFMKWFTLIYTSVLWKALVSWSLITPTAAPWLEEVKTWWAAVVGTAFFVNIHVVLQVPFTTEIWPWVVYALLALLQMLMSAVVQRTVPMVMGALGAFVVAWKIGFEVSEALQFGSREVQYLTTFAIIGLEGVGIILAAIAFARNRDKVQDWVRGLLCCGPCQKKTQPED</sequence>
<feature type="transmembrane region" description="Helical" evidence="1">
    <location>
        <begin position="659"/>
        <end position="679"/>
    </location>
</feature>
<comment type="caution">
    <text evidence="2">The sequence shown here is derived from an EMBL/GenBank/DDBJ whole genome shotgun (WGS) entry which is preliminary data.</text>
</comment>
<feature type="transmembrane region" description="Helical" evidence="1">
    <location>
        <begin position="712"/>
        <end position="730"/>
    </location>
</feature>
<evidence type="ECO:0000256" key="1">
    <source>
        <dbReference type="SAM" id="Phobius"/>
    </source>
</evidence>
<proteinExistence type="predicted"/>
<feature type="transmembrane region" description="Helical" evidence="1">
    <location>
        <begin position="94"/>
        <end position="113"/>
    </location>
</feature>
<feature type="transmembrane region" description="Helical" evidence="1">
    <location>
        <begin position="553"/>
        <end position="574"/>
    </location>
</feature>
<dbReference type="EMBL" id="LSRX01001600">
    <property type="protein sequence ID" value="OLP78528.1"/>
    <property type="molecule type" value="Genomic_DNA"/>
</dbReference>
<feature type="transmembrane region" description="Helical" evidence="1">
    <location>
        <begin position="581"/>
        <end position="600"/>
    </location>
</feature>
<dbReference type="Proteomes" id="UP000186817">
    <property type="component" value="Unassembled WGS sequence"/>
</dbReference>
<dbReference type="AlphaFoldDB" id="A0A1Q9C6H8"/>
<feature type="transmembrane region" description="Helical" evidence="1">
    <location>
        <begin position="627"/>
        <end position="647"/>
    </location>
</feature>
<keyword evidence="1" id="KW-1133">Transmembrane helix</keyword>
<name>A0A1Q9C6H8_SYMMI</name>
<organism evidence="2 3">
    <name type="scientific">Symbiodinium microadriaticum</name>
    <name type="common">Dinoflagellate</name>
    <name type="synonym">Zooxanthella microadriatica</name>
    <dbReference type="NCBI Taxonomy" id="2951"/>
    <lineage>
        <taxon>Eukaryota</taxon>
        <taxon>Sar</taxon>
        <taxon>Alveolata</taxon>
        <taxon>Dinophyceae</taxon>
        <taxon>Suessiales</taxon>
        <taxon>Symbiodiniaceae</taxon>
        <taxon>Symbiodinium</taxon>
    </lineage>
</organism>
<feature type="transmembrane region" description="Helical" evidence="1">
    <location>
        <begin position="59"/>
        <end position="82"/>
    </location>
</feature>
<keyword evidence="3" id="KW-1185">Reference proteome</keyword>
<gene>
    <name evidence="2" type="ORF">AK812_SmicGene41288</name>
</gene>
<evidence type="ECO:0000313" key="3">
    <source>
        <dbReference type="Proteomes" id="UP000186817"/>
    </source>
</evidence>
<evidence type="ECO:0000313" key="2">
    <source>
        <dbReference type="EMBL" id="OLP78528.1"/>
    </source>
</evidence>
<dbReference type="OrthoDB" id="434682at2759"/>
<protein>
    <submittedName>
        <fullName evidence="2">Uncharacterized protein</fullName>
    </submittedName>
</protein>
<feature type="transmembrane region" description="Helical" evidence="1">
    <location>
        <begin position="685"/>
        <end position="705"/>
    </location>
</feature>
<reference evidence="2 3" key="1">
    <citation type="submission" date="2016-02" db="EMBL/GenBank/DDBJ databases">
        <title>Genome analysis of coral dinoflagellate symbionts highlights evolutionary adaptations to a symbiotic lifestyle.</title>
        <authorList>
            <person name="Aranda M."/>
            <person name="Li Y."/>
            <person name="Liew Y.J."/>
            <person name="Baumgarten S."/>
            <person name="Simakov O."/>
            <person name="Wilson M."/>
            <person name="Piel J."/>
            <person name="Ashoor H."/>
            <person name="Bougouffa S."/>
            <person name="Bajic V.B."/>
            <person name="Ryu T."/>
            <person name="Ravasi T."/>
            <person name="Bayer T."/>
            <person name="Micklem G."/>
            <person name="Kim H."/>
            <person name="Bhak J."/>
            <person name="Lajeunesse T.C."/>
            <person name="Voolstra C.R."/>
        </authorList>
    </citation>
    <scope>NUCLEOTIDE SEQUENCE [LARGE SCALE GENOMIC DNA]</scope>
    <source>
        <strain evidence="2 3">CCMP2467</strain>
    </source>
</reference>
<feature type="transmembrane region" description="Helical" evidence="1">
    <location>
        <begin position="742"/>
        <end position="764"/>
    </location>
</feature>
<keyword evidence="1" id="KW-0472">Membrane</keyword>
<feature type="transmembrane region" description="Helical" evidence="1">
    <location>
        <begin position="31"/>
        <end position="53"/>
    </location>
</feature>
<keyword evidence="1" id="KW-0812">Transmembrane</keyword>